<dbReference type="InterPro" id="IPR000866">
    <property type="entry name" value="AhpC/TSA"/>
</dbReference>
<dbReference type="Gene3D" id="3.40.30.10">
    <property type="entry name" value="Glutaredoxin"/>
    <property type="match status" value="1"/>
</dbReference>
<dbReference type="PROSITE" id="PS00194">
    <property type="entry name" value="THIOREDOXIN_1"/>
    <property type="match status" value="1"/>
</dbReference>
<dbReference type="GO" id="GO:0016209">
    <property type="term" value="F:antioxidant activity"/>
    <property type="evidence" value="ECO:0007669"/>
    <property type="project" value="InterPro"/>
</dbReference>
<dbReference type="AlphaFoldDB" id="A0A3N9UUA9"/>
<dbReference type="CDD" id="cd02966">
    <property type="entry name" value="TlpA_like_family"/>
    <property type="match status" value="1"/>
</dbReference>
<accession>A0A3N9UUA9</accession>
<organism evidence="3 4">
    <name type="scientific">Lysinibacillus composti</name>
    <dbReference type="NCBI Taxonomy" id="720633"/>
    <lineage>
        <taxon>Bacteria</taxon>
        <taxon>Bacillati</taxon>
        <taxon>Bacillota</taxon>
        <taxon>Bacilli</taxon>
        <taxon>Bacillales</taxon>
        <taxon>Bacillaceae</taxon>
        <taxon>Lysinibacillus</taxon>
    </lineage>
</organism>
<evidence type="ECO:0000313" key="4">
    <source>
        <dbReference type="Proteomes" id="UP000274033"/>
    </source>
</evidence>
<dbReference type="Pfam" id="PF00578">
    <property type="entry name" value="AhpC-TSA"/>
    <property type="match status" value="1"/>
</dbReference>
<dbReference type="PANTHER" id="PTHR42852:SF17">
    <property type="entry name" value="THIOREDOXIN-LIKE PROTEIN HI_1115"/>
    <property type="match status" value="1"/>
</dbReference>
<dbReference type="SUPFAM" id="SSF52833">
    <property type="entry name" value="Thioredoxin-like"/>
    <property type="match status" value="1"/>
</dbReference>
<dbReference type="Proteomes" id="UP000274033">
    <property type="component" value="Unassembled WGS sequence"/>
</dbReference>
<keyword evidence="1" id="KW-1015">Disulfide bond</keyword>
<feature type="domain" description="Thioredoxin" evidence="2">
    <location>
        <begin position="50"/>
        <end position="191"/>
    </location>
</feature>
<reference evidence="3 4" key="1">
    <citation type="journal article" date="2013" name="J. Microbiol.">
        <title>Lysinibacillus chungkukjangi sp. nov., isolated from Chungkukjang, Korean fermented soybean food.</title>
        <authorList>
            <person name="Kim S.J."/>
            <person name="Jang Y.H."/>
            <person name="Hamada M."/>
            <person name="Ahn J.H."/>
            <person name="Weon H.Y."/>
            <person name="Suzuki K."/>
            <person name="Whang K.S."/>
            <person name="Kwon S.W."/>
        </authorList>
    </citation>
    <scope>NUCLEOTIDE SEQUENCE [LARGE SCALE GENOMIC DNA]</scope>
    <source>
        <strain evidence="3 4">MCCC 1A12701</strain>
    </source>
</reference>
<evidence type="ECO:0000313" key="3">
    <source>
        <dbReference type="EMBL" id="RQW75486.1"/>
    </source>
</evidence>
<sequence length="191" mass="21577">MKKGIGLLIVIALIAIMVGSYIKKQIEASEEINDYALGYEMDIENNESGVKKGQIAPDFTLSTLSGETVTLSELKGKKVILNFWATWCPPCKKEMPHLQDYYDDYAEEENVEIVGVNLTYSDGSLDNIQKFVDSYKLTFPILLMEEEGVNQTYQVLTIPSTFMIDTEGRIQRHIVGPLDQEALSHYVKELN</sequence>
<evidence type="ECO:0000259" key="2">
    <source>
        <dbReference type="PROSITE" id="PS51352"/>
    </source>
</evidence>
<dbReference type="OrthoDB" id="25753at2"/>
<dbReference type="EMBL" id="RRCT01000004">
    <property type="protein sequence ID" value="RQW75486.1"/>
    <property type="molecule type" value="Genomic_DNA"/>
</dbReference>
<dbReference type="PANTHER" id="PTHR42852">
    <property type="entry name" value="THIOL:DISULFIDE INTERCHANGE PROTEIN DSBE"/>
    <property type="match status" value="1"/>
</dbReference>
<protein>
    <submittedName>
        <fullName evidence="3">TlpA family protein disulfide reductase</fullName>
    </submittedName>
</protein>
<dbReference type="InterPro" id="IPR017937">
    <property type="entry name" value="Thioredoxin_CS"/>
</dbReference>
<gene>
    <name evidence="3" type="ORF">EBB45_06570</name>
</gene>
<dbReference type="PROSITE" id="PS51352">
    <property type="entry name" value="THIOREDOXIN_2"/>
    <property type="match status" value="1"/>
</dbReference>
<name>A0A3N9UUA9_9BACI</name>
<keyword evidence="4" id="KW-1185">Reference proteome</keyword>
<dbReference type="GO" id="GO:0016491">
    <property type="term" value="F:oxidoreductase activity"/>
    <property type="evidence" value="ECO:0007669"/>
    <property type="project" value="InterPro"/>
</dbReference>
<dbReference type="InterPro" id="IPR013766">
    <property type="entry name" value="Thioredoxin_domain"/>
</dbReference>
<evidence type="ECO:0000256" key="1">
    <source>
        <dbReference type="ARBA" id="ARBA00023157"/>
    </source>
</evidence>
<dbReference type="InterPro" id="IPR036249">
    <property type="entry name" value="Thioredoxin-like_sf"/>
</dbReference>
<proteinExistence type="predicted"/>
<dbReference type="InterPro" id="IPR050553">
    <property type="entry name" value="Thioredoxin_ResA/DsbE_sf"/>
</dbReference>
<comment type="caution">
    <text evidence="3">The sequence shown here is derived from an EMBL/GenBank/DDBJ whole genome shotgun (WGS) entry which is preliminary data.</text>
</comment>